<keyword evidence="2" id="KW-1185">Reference proteome</keyword>
<name>A0A0K1PX73_9BACT</name>
<dbReference type="AlphaFoldDB" id="A0A0K1PX73"/>
<accession>A0A0K1PX73</accession>
<evidence type="ECO:0000313" key="2">
    <source>
        <dbReference type="Proteomes" id="UP000064967"/>
    </source>
</evidence>
<protein>
    <recommendedName>
        <fullName evidence="3">Response regulatory domain-containing protein</fullName>
    </recommendedName>
</protein>
<sequence length="104" mass="11041">MDVATAMLIALDDRLAGTCVTLLDDAGFRVIRVKHVAPALERLPVAMPQLVLFPATLVAAEEEMLTDRCVAIGAELLKLAPNLDARALAALIASSAHSALERPR</sequence>
<organism evidence="1 2">
    <name type="scientific">Labilithrix luteola</name>
    <dbReference type="NCBI Taxonomy" id="1391654"/>
    <lineage>
        <taxon>Bacteria</taxon>
        <taxon>Pseudomonadati</taxon>
        <taxon>Myxococcota</taxon>
        <taxon>Polyangia</taxon>
        <taxon>Polyangiales</taxon>
        <taxon>Labilitrichaceae</taxon>
        <taxon>Labilithrix</taxon>
    </lineage>
</organism>
<reference evidence="1 2" key="1">
    <citation type="submission" date="2015-08" db="EMBL/GenBank/DDBJ databases">
        <authorList>
            <person name="Babu N.S."/>
            <person name="Beckwith C.J."/>
            <person name="Beseler K.G."/>
            <person name="Brison A."/>
            <person name="Carone J.V."/>
            <person name="Caskin T.P."/>
            <person name="Diamond M."/>
            <person name="Durham M.E."/>
            <person name="Foxe J.M."/>
            <person name="Go M."/>
            <person name="Henderson B.A."/>
            <person name="Jones I.B."/>
            <person name="McGettigan J.A."/>
            <person name="Micheletti S.J."/>
            <person name="Nasrallah M.E."/>
            <person name="Ortiz D."/>
            <person name="Piller C.R."/>
            <person name="Privatt S.R."/>
            <person name="Schneider S.L."/>
            <person name="Sharp S."/>
            <person name="Smith T.C."/>
            <person name="Stanton J.D."/>
            <person name="Ullery H.E."/>
            <person name="Wilson R.J."/>
            <person name="Serrano M.G."/>
            <person name="Buck G."/>
            <person name="Lee V."/>
            <person name="Wang Y."/>
            <person name="Carvalho R."/>
            <person name="Voegtly L."/>
            <person name="Shi R."/>
            <person name="Duckworth R."/>
            <person name="Johnson A."/>
            <person name="Loviza R."/>
            <person name="Walstead R."/>
            <person name="Shah Z."/>
            <person name="Kiflezghi M."/>
            <person name="Wade K."/>
            <person name="Ball S.L."/>
            <person name="Bradley K.W."/>
            <person name="Asai D.J."/>
            <person name="Bowman C.A."/>
            <person name="Russell D.A."/>
            <person name="Pope W.H."/>
            <person name="Jacobs-Sera D."/>
            <person name="Hendrix R.W."/>
            <person name="Hatfull G.F."/>
        </authorList>
    </citation>
    <scope>NUCLEOTIDE SEQUENCE [LARGE SCALE GENOMIC DNA]</scope>
    <source>
        <strain evidence="1 2">DSM 27648</strain>
    </source>
</reference>
<evidence type="ECO:0008006" key="3">
    <source>
        <dbReference type="Google" id="ProtNLM"/>
    </source>
</evidence>
<dbReference type="Proteomes" id="UP000064967">
    <property type="component" value="Chromosome"/>
</dbReference>
<proteinExistence type="predicted"/>
<dbReference type="KEGG" id="llu:AKJ09_04787"/>
<gene>
    <name evidence="1" type="ORF">AKJ09_04787</name>
</gene>
<dbReference type="EMBL" id="CP012333">
    <property type="protein sequence ID" value="AKU98123.1"/>
    <property type="molecule type" value="Genomic_DNA"/>
</dbReference>
<evidence type="ECO:0000313" key="1">
    <source>
        <dbReference type="EMBL" id="AKU98123.1"/>
    </source>
</evidence>